<evidence type="ECO:0000313" key="2">
    <source>
        <dbReference type="Proteomes" id="UP000037251"/>
    </source>
</evidence>
<dbReference type="OrthoDB" id="9942452at2"/>
<name>A0A0L8L5C9_9ACTN</name>
<keyword evidence="2" id="KW-1185">Reference proteome</keyword>
<evidence type="ECO:0000313" key="1">
    <source>
        <dbReference type="EMBL" id="KOG33304.1"/>
    </source>
</evidence>
<sequence>MAHGSRRFTVLDHAARLADTLAHAARIFITLATRQASWSLTDLYAAAAAARFTAAHHLIERAETQLGNDPEADLIQIRQPLWFGATTIHEETDA</sequence>
<gene>
    <name evidence="1" type="ORF">ADK37_23275</name>
</gene>
<organism evidence="1 2">
    <name type="scientific">Streptomyces resistomycificus</name>
    <dbReference type="NCBI Taxonomy" id="67356"/>
    <lineage>
        <taxon>Bacteria</taxon>
        <taxon>Bacillati</taxon>
        <taxon>Actinomycetota</taxon>
        <taxon>Actinomycetes</taxon>
        <taxon>Kitasatosporales</taxon>
        <taxon>Streptomycetaceae</taxon>
        <taxon>Streptomyces</taxon>
        <taxon>Streptomyces aurantiacus group</taxon>
    </lineage>
</organism>
<dbReference type="STRING" id="67356.AQJ84_11210"/>
<reference evidence="2" key="1">
    <citation type="submission" date="2015-07" db="EMBL/GenBank/DDBJ databases">
        <authorList>
            <person name="Ju K.-S."/>
            <person name="Doroghazi J.R."/>
            <person name="Metcalf W.W."/>
        </authorList>
    </citation>
    <scope>NUCLEOTIDE SEQUENCE [LARGE SCALE GENOMIC DNA]</scope>
    <source>
        <strain evidence="2">NRRL 2290</strain>
    </source>
</reference>
<dbReference type="AlphaFoldDB" id="A0A0L8L5C9"/>
<proteinExistence type="predicted"/>
<accession>A0A0L8L5C9</accession>
<dbReference type="RefSeq" id="WP_030040189.1">
    <property type="nucleotide sequence ID" value="NZ_KL575597.1"/>
</dbReference>
<dbReference type="Proteomes" id="UP000037251">
    <property type="component" value="Unassembled WGS sequence"/>
</dbReference>
<comment type="caution">
    <text evidence="1">The sequence shown here is derived from an EMBL/GenBank/DDBJ whole genome shotgun (WGS) entry which is preliminary data.</text>
</comment>
<dbReference type="PATRIC" id="fig|67356.5.peg.4957"/>
<protein>
    <submittedName>
        <fullName evidence="1">Uncharacterized protein</fullName>
    </submittedName>
</protein>
<dbReference type="EMBL" id="LGUS01000174">
    <property type="protein sequence ID" value="KOG33304.1"/>
    <property type="molecule type" value="Genomic_DNA"/>
</dbReference>